<dbReference type="EMBL" id="CAJZBQ010000040">
    <property type="protein sequence ID" value="CAG9326366.1"/>
    <property type="molecule type" value="Genomic_DNA"/>
</dbReference>
<sequence length="157" mass="18134">MLDAPIPILVGTSLPVNYKGNLIWVLLDEKNCSEKIKGTNSLLQEVKIPVLNELRQKVSILYQFFKGDEICFNPSDAQISACMKIAKVIREFWQKIIDAARTYKNKNINSSLMHFLRQFSEGDHEFLMSMMETQLFSNIYQDFPMEENLLNVPKGKL</sequence>
<dbReference type="Proteomes" id="UP001162131">
    <property type="component" value="Unassembled WGS sequence"/>
</dbReference>
<reference evidence="1" key="1">
    <citation type="submission" date="2021-09" db="EMBL/GenBank/DDBJ databases">
        <authorList>
            <consortium name="AG Swart"/>
            <person name="Singh M."/>
            <person name="Singh A."/>
            <person name="Seah K."/>
            <person name="Emmerich C."/>
        </authorList>
    </citation>
    <scope>NUCLEOTIDE SEQUENCE</scope>
    <source>
        <strain evidence="1">ATCC30299</strain>
    </source>
</reference>
<name>A0AAU9JE78_9CILI</name>
<accession>A0AAU9JE78</accession>
<gene>
    <name evidence="1" type="ORF">BSTOLATCC_MIC40794</name>
</gene>
<evidence type="ECO:0000313" key="2">
    <source>
        <dbReference type="Proteomes" id="UP001162131"/>
    </source>
</evidence>
<organism evidence="1 2">
    <name type="scientific">Blepharisma stoltei</name>
    <dbReference type="NCBI Taxonomy" id="1481888"/>
    <lineage>
        <taxon>Eukaryota</taxon>
        <taxon>Sar</taxon>
        <taxon>Alveolata</taxon>
        <taxon>Ciliophora</taxon>
        <taxon>Postciliodesmatophora</taxon>
        <taxon>Heterotrichea</taxon>
        <taxon>Heterotrichida</taxon>
        <taxon>Blepharismidae</taxon>
        <taxon>Blepharisma</taxon>
    </lineage>
</organism>
<evidence type="ECO:0000313" key="1">
    <source>
        <dbReference type="EMBL" id="CAG9326366.1"/>
    </source>
</evidence>
<dbReference type="AlphaFoldDB" id="A0AAU9JE78"/>
<comment type="caution">
    <text evidence="1">The sequence shown here is derived from an EMBL/GenBank/DDBJ whole genome shotgun (WGS) entry which is preliminary data.</text>
</comment>
<proteinExistence type="predicted"/>
<protein>
    <submittedName>
        <fullName evidence="1">Uncharacterized protein</fullName>
    </submittedName>
</protein>
<keyword evidence="2" id="KW-1185">Reference proteome</keyword>